<sequence>MRMPTYGVVADDVDDYIRIAESISIESMKRFVQAIVDVFGKKYLRKPNNAHICRLLSEGERRELLGMLGSVDYMHWKWKNCPVAWKHMYAPGEHHEPLLILEAMTSYDL</sequence>
<proteinExistence type="predicted"/>
<dbReference type="OrthoDB" id="1706340at2759"/>
<dbReference type="InterPro" id="IPR006912">
    <property type="entry name" value="Harbinger_derived_prot"/>
</dbReference>
<comment type="caution">
    <text evidence="1">The sequence shown here is derived from an EMBL/GenBank/DDBJ whole genome shotgun (WGS) entry which is preliminary data.</text>
</comment>
<evidence type="ECO:0000313" key="2">
    <source>
        <dbReference type="Proteomes" id="UP000283530"/>
    </source>
</evidence>
<reference evidence="1 2" key="1">
    <citation type="journal article" date="2019" name="Nat. Plants">
        <title>Stout camphor tree genome fills gaps in understanding of flowering plant genome evolution.</title>
        <authorList>
            <person name="Chaw S.M."/>
            <person name="Liu Y.C."/>
            <person name="Wu Y.W."/>
            <person name="Wang H.Y."/>
            <person name="Lin C.I."/>
            <person name="Wu C.S."/>
            <person name="Ke H.M."/>
            <person name="Chang L.Y."/>
            <person name="Hsu C.Y."/>
            <person name="Yang H.T."/>
            <person name="Sudianto E."/>
            <person name="Hsu M.H."/>
            <person name="Wu K.P."/>
            <person name="Wang L.N."/>
            <person name="Leebens-Mack J.H."/>
            <person name="Tsai I.J."/>
        </authorList>
    </citation>
    <scope>NUCLEOTIDE SEQUENCE [LARGE SCALE GENOMIC DNA]</scope>
    <source>
        <strain evidence="2">cv. Chaw 1501</strain>
        <tissue evidence="1">Young leaves</tissue>
    </source>
</reference>
<dbReference type="Proteomes" id="UP000283530">
    <property type="component" value="Unassembled WGS sequence"/>
</dbReference>
<accession>A0A3S3N4N6</accession>
<organism evidence="1 2">
    <name type="scientific">Cinnamomum micranthum f. kanehirae</name>
    <dbReference type="NCBI Taxonomy" id="337451"/>
    <lineage>
        <taxon>Eukaryota</taxon>
        <taxon>Viridiplantae</taxon>
        <taxon>Streptophyta</taxon>
        <taxon>Embryophyta</taxon>
        <taxon>Tracheophyta</taxon>
        <taxon>Spermatophyta</taxon>
        <taxon>Magnoliopsida</taxon>
        <taxon>Magnoliidae</taxon>
        <taxon>Laurales</taxon>
        <taxon>Lauraceae</taxon>
        <taxon>Cinnamomum</taxon>
    </lineage>
</organism>
<evidence type="ECO:0000313" key="1">
    <source>
        <dbReference type="EMBL" id="RWR88181.1"/>
    </source>
</evidence>
<dbReference type="PANTHER" id="PTHR47150:SF7">
    <property type="entry name" value="NUCLEASE"/>
    <property type="match status" value="1"/>
</dbReference>
<dbReference type="Pfam" id="PF04827">
    <property type="entry name" value="Plant_tran"/>
    <property type="match status" value="1"/>
</dbReference>
<dbReference type="AlphaFoldDB" id="A0A3S3N4N6"/>
<dbReference type="PANTHER" id="PTHR47150">
    <property type="entry name" value="OS12G0169200 PROTEIN"/>
    <property type="match status" value="1"/>
</dbReference>
<gene>
    <name evidence="1" type="ORF">CKAN_01717000</name>
</gene>
<name>A0A3S3N4N6_9MAGN</name>
<dbReference type="EMBL" id="QPKB01000007">
    <property type="protein sequence ID" value="RWR88181.1"/>
    <property type="molecule type" value="Genomic_DNA"/>
</dbReference>
<keyword evidence="2" id="KW-1185">Reference proteome</keyword>
<protein>
    <submittedName>
        <fullName evidence="1">Putative nuclease HARBI1</fullName>
    </submittedName>
</protein>